<dbReference type="HOGENOM" id="CLU_2121935_0_0_1"/>
<sequence length="114" mass="13217">MQKYLNPQPHLPKPAALHCPSFHTQSYQLILPTNHNHEVHPRFPRPRGIRHRCSRCCPSRCSRRGPRNPGKIRKLRCIQGSCHSCCWIRHVQDVRATKGRIRVLWNVSEGVGLC</sequence>
<dbReference type="GeneID" id="5973688"/>
<organism evidence="1 2">
    <name type="scientific">Phaeosphaeria nodorum (strain SN15 / ATCC MYA-4574 / FGSC 10173)</name>
    <name type="common">Glume blotch fungus</name>
    <name type="synonym">Parastagonospora nodorum</name>
    <dbReference type="NCBI Taxonomy" id="321614"/>
    <lineage>
        <taxon>Eukaryota</taxon>
        <taxon>Fungi</taxon>
        <taxon>Dikarya</taxon>
        <taxon>Ascomycota</taxon>
        <taxon>Pezizomycotina</taxon>
        <taxon>Dothideomycetes</taxon>
        <taxon>Pleosporomycetidae</taxon>
        <taxon>Pleosporales</taxon>
        <taxon>Pleosporineae</taxon>
        <taxon>Phaeosphaeriaceae</taxon>
        <taxon>Parastagonospora</taxon>
    </lineage>
</organism>
<accession>Q0UP76</accession>
<evidence type="ECO:0000313" key="2">
    <source>
        <dbReference type="Proteomes" id="UP000001055"/>
    </source>
</evidence>
<dbReference type="InParanoid" id="Q0UP76"/>
<protein>
    <submittedName>
        <fullName evidence="1">Uncharacterized protein</fullName>
    </submittedName>
</protein>
<gene>
    <name evidence="1" type="ORF">SNOG_06438</name>
</gene>
<reference evidence="2" key="1">
    <citation type="journal article" date="2007" name="Plant Cell">
        <title>Dothideomycete-plant interactions illuminated by genome sequencing and EST analysis of the wheat pathogen Stagonospora nodorum.</title>
        <authorList>
            <person name="Hane J.K."/>
            <person name="Lowe R.G."/>
            <person name="Solomon P.S."/>
            <person name="Tan K.C."/>
            <person name="Schoch C.L."/>
            <person name="Spatafora J.W."/>
            <person name="Crous P.W."/>
            <person name="Kodira C."/>
            <person name="Birren B.W."/>
            <person name="Galagan J.E."/>
            <person name="Torriani S.F."/>
            <person name="McDonald B.A."/>
            <person name="Oliver R.P."/>
        </authorList>
    </citation>
    <scope>NUCLEOTIDE SEQUENCE [LARGE SCALE GENOMIC DNA]</scope>
    <source>
        <strain evidence="2">SN15 / ATCC MYA-4574 / FGSC 10173</strain>
    </source>
</reference>
<name>Q0UP76_PHANO</name>
<dbReference type="EMBL" id="CH445333">
    <property type="protein sequence ID" value="EAT86269.2"/>
    <property type="molecule type" value="Genomic_DNA"/>
</dbReference>
<dbReference type="KEGG" id="pno:SNOG_06438"/>
<proteinExistence type="predicted"/>
<evidence type="ECO:0000313" key="1">
    <source>
        <dbReference type="EMBL" id="EAT86269.2"/>
    </source>
</evidence>
<dbReference type="AlphaFoldDB" id="Q0UP76"/>
<dbReference type="Proteomes" id="UP000001055">
    <property type="component" value="Unassembled WGS sequence"/>
</dbReference>
<dbReference type="VEuPathDB" id="FungiDB:JI435_064380"/>
<dbReference type="RefSeq" id="XP_001796809.1">
    <property type="nucleotide sequence ID" value="XM_001796757.1"/>
</dbReference>